<proteinExistence type="predicted"/>
<feature type="domain" description="Rhodanese" evidence="1">
    <location>
        <begin position="22"/>
        <end position="57"/>
    </location>
</feature>
<name>A0A4V6YSU7_STECR</name>
<dbReference type="InterPro" id="IPR036873">
    <property type="entry name" value="Rhodanese-like_dom_sf"/>
</dbReference>
<gene>
    <name evidence="2" type="ORF">L596_002212</name>
</gene>
<reference evidence="2 3" key="2">
    <citation type="journal article" date="2019" name="G3 (Bethesda)">
        <title>Hybrid Assembly of the Genome of the Entomopathogenic Nematode Steinernema carpocapsae Identifies the X-Chromosome.</title>
        <authorList>
            <person name="Serra L."/>
            <person name="Macchietto M."/>
            <person name="Macias-Munoz A."/>
            <person name="McGill C.J."/>
            <person name="Rodriguez I.M."/>
            <person name="Rodriguez B."/>
            <person name="Murad R."/>
            <person name="Mortazavi A."/>
        </authorList>
    </citation>
    <scope>NUCLEOTIDE SEQUENCE [LARGE SCALE GENOMIC DNA]</scope>
    <source>
        <strain evidence="2 3">ALL</strain>
    </source>
</reference>
<sequence>MIDKDKGMREIDACMLADWIRNGEKGIVVDCRSFMEYNNCHVKSAVNAFYSKMIRRRLQKKVCFRALRTENKNSDDVGGETSVKTALRQ</sequence>
<dbReference type="EMBL" id="CM016762">
    <property type="protein sequence ID" value="TMS34673.1"/>
    <property type="molecule type" value="Genomic_DNA"/>
</dbReference>
<protein>
    <recommendedName>
        <fullName evidence="1">Rhodanese domain-containing protein</fullName>
    </recommendedName>
</protein>
<accession>A0A4V6YSU7</accession>
<evidence type="ECO:0000313" key="3">
    <source>
        <dbReference type="Proteomes" id="UP000298663"/>
    </source>
</evidence>
<dbReference type="Pfam" id="PF00581">
    <property type="entry name" value="Rhodanese"/>
    <property type="match status" value="1"/>
</dbReference>
<dbReference type="PROSITE" id="PS50206">
    <property type="entry name" value="RHODANESE_3"/>
    <property type="match status" value="1"/>
</dbReference>
<keyword evidence="3" id="KW-1185">Reference proteome</keyword>
<dbReference type="Gene3D" id="3.40.250.10">
    <property type="entry name" value="Rhodanese-like domain"/>
    <property type="match status" value="1"/>
</dbReference>
<reference evidence="2 3" key="1">
    <citation type="journal article" date="2015" name="Genome Biol.">
        <title>Comparative genomics of Steinernema reveals deeply conserved gene regulatory networks.</title>
        <authorList>
            <person name="Dillman A.R."/>
            <person name="Macchietto M."/>
            <person name="Porter C.F."/>
            <person name="Rogers A."/>
            <person name="Williams B."/>
            <person name="Antoshechkin I."/>
            <person name="Lee M.M."/>
            <person name="Goodwin Z."/>
            <person name="Lu X."/>
            <person name="Lewis E.E."/>
            <person name="Goodrich-Blair H."/>
            <person name="Stock S.P."/>
            <person name="Adams B.J."/>
            <person name="Sternberg P.W."/>
            <person name="Mortazavi A."/>
        </authorList>
    </citation>
    <scope>NUCLEOTIDE SEQUENCE [LARGE SCALE GENOMIC DNA]</scope>
    <source>
        <strain evidence="2 3">ALL</strain>
    </source>
</reference>
<dbReference type="OrthoDB" id="426001at2759"/>
<comment type="caution">
    <text evidence="2">The sequence shown here is derived from an EMBL/GenBank/DDBJ whole genome shotgun (WGS) entry which is preliminary data.</text>
</comment>
<dbReference type="EMBL" id="AZBU02000001">
    <property type="protein sequence ID" value="TMS34673.1"/>
    <property type="molecule type" value="Genomic_DNA"/>
</dbReference>
<evidence type="ECO:0000259" key="1">
    <source>
        <dbReference type="PROSITE" id="PS50206"/>
    </source>
</evidence>
<dbReference type="InterPro" id="IPR001763">
    <property type="entry name" value="Rhodanese-like_dom"/>
</dbReference>
<dbReference type="SUPFAM" id="SSF52821">
    <property type="entry name" value="Rhodanese/Cell cycle control phosphatase"/>
    <property type="match status" value="1"/>
</dbReference>
<evidence type="ECO:0000313" key="2">
    <source>
        <dbReference type="EMBL" id="TMS34673.1"/>
    </source>
</evidence>
<dbReference type="Proteomes" id="UP000298663">
    <property type="component" value="Chromosome X"/>
</dbReference>
<organism evidence="2 3">
    <name type="scientific">Steinernema carpocapsae</name>
    <name type="common">Entomopathogenic nematode</name>
    <dbReference type="NCBI Taxonomy" id="34508"/>
    <lineage>
        <taxon>Eukaryota</taxon>
        <taxon>Metazoa</taxon>
        <taxon>Ecdysozoa</taxon>
        <taxon>Nematoda</taxon>
        <taxon>Chromadorea</taxon>
        <taxon>Rhabditida</taxon>
        <taxon>Tylenchina</taxon>
        <taxon>Panagrolaimomorpha</taxon>
        <taxon>Strongyloidoidea</taxon>
        <taxon>Steinernematidae</taxon>
        <taxon>Steinernema</taxon>
    </lineage>
</organism>
<dbReference type="AlphaFoldDB" id="A0A4V6YSU7"/>